<sequence>MLATIPAKLDAMIFHFVQSLGRNVNQSKQLTKRPWVTWLSVSMGCWPLRMSYVRKGLRCFRRAMSHRKNLPLECRITSSSAHASDSPSKFQEVKSFSPLAAFIQGPMLLVLPVLFALGSSFPIATIHFQDNRNHIGMASTVSCDAYLATPTEQTVFSFDVPISSETETVAVLKRRVTDQVERKKATLLGMYVGDKQIDSTEHEHSTLLKDIVPVEALRKIRCKVEMKTADVNSDRIIAGSGAVLGAVASPFLTQASIAAAGFGAQGIVAGTPAAALMASYGGSVGSGSACAILQSIGAAGLGVGGVAVAAGVGGFLAYQGARRLVGQRSAHSNQGEDNQHASQGAENGTDSSQDVDNQQASRSAENKEKPSGTSPAPGLEEK</sequence>
<comment type="subcellular location">
    <subcellularLocation>
        <location evidence="1">Membrane</location>
        <topology evidence="1">Multi-pass membrane protein</topology>
    </subcellularLocation>
</comment>
<dbReference type="EMBL" id="VSWC01000196">
    <property type="protein sequence ID" value="KAA1065944.1"/>
    <property type="molecule type" value="Genomic_DNA"/>
</dbReference>
<evidence type="ECO:0000256" key="5">
    <source>
        <dbReference type="ARBA" id="ARBA00023136"/>
    </source>
</evidence>
<evidence type="ECO:0000256" key="3">
    <source>
        <dbReference type="ARBA" id="ARBA00022692"/>
    </source>
</evidence>
<name>A0A5B0S0E8_PUCGR</name>
<proteinExistence type="inferred from homology"/>
<comment type="caution">
    <text evidence="9">The sequence shown here is derived from an EMBL/GenBank/DDBJ whole genome shotgun (WGS) entry which is preliminary data.</text>
</comment>
<keyword evidence="4 7" id="KW-1133">Transmembrane helix</keyword>
<dbReference type="PANTHER" id="PTHR16932:SF18">
    <property type="entry name" value="INTERFERON, ALPHA-INDUCIBLE PROTEIN 27-LIKE 2"/>
    <property type="match status" value="1"/>
</dbReference>
<dbReference type="Pfam" id="PF06140">
    <property type="entry name" value="Ifi-6-16"/>
    <property type="match status" value="1"/>
</dbReference>
<protein>
    <submittedName>
        <fullName evidence="9">Uncharacterized protein</fullName>
    </submittedName>
</protein>
<keyword evidence="3 7" id="KW-0812">Transmembrane</keyword>
<evidence type="ECO:0000313" key="11">
    <source>
        <dbReference type="Proteomes" id="UP000325313"/>
    </source>
</evidence>
<evidence type="ECO:0000313" key="10">
    <source>
        <dbReference type="Proteomes" id="UP000324748"/>
    </source>
</evidence>
<keyword evidence="10" id="KW-1185">Reference proteome</keyword>
<feature type="region of interest" description="Disordered" evidence="6">
    <location>
        <begin position="327"/>
        <end position="382"/>
    </location>
</feature>
<evidence type="ECO:0000313" key="8">
    <source>
        <dbReference type="EMBL" id="KAA1065944.1"/>
    </source>
</evidence>
<dbReference type="GO" id="GO:0016020">
    <property type="term" value="C:membrane"/>
    <property type="evidence" value="ECO:0007669"/>
    <property type="project" value="UniProtKB-SubCell"/>
</dbReference>
<keyword evidence="5 7" id="KW-0472">Membrane</keyword>
<evidence type="ECO:0000313" key="9">
    <source>
        <dbReference type="EMBL" id="KAA1130523.1"/>
    </source>
</evidence>
<dbReference type="Proteomes" id="UP000324748">
    <property type="component" value="Unassembled WGS sequence"/>
</dbReference>
<dbReference type="InterPro" id="IPR038213">
    <property type="entry name" value="IFI6/IFI27-like_sf"/>
</dbReference>
<dbReference type="Proteomes" id="UP000325313">
    <property type="component" value="Unassembled WGS sequence"/>
</dbReference>
<evidence type="ECO:0000256" key="4">
    <source>
        <dbReference type="ARBA" id="ARBA00022989"/>
    </source>
</evidence>
<evidence type="ECO:0000256" key="1">
    <source>
        <dbReference type="ARBA" id="ARBA00004141"/>
    </source>
</evidence>
<dbReference type="InterPro" id="IPR009311">
    <property type="entry name" value="IFI6/IFI27-like"/>
</dbReference>
<evidence type="ECO:0000256" key="7">
    <source>
        <dbReference type="SAM" id="Phobius"/>
    </source>
</evidence>
<evidence type="ECO:0000256" key="2">
    <source>
        <dbReference type="ARBA" id="ARBA00007262"/>
    </source>
</evidence>
<reference evidence="10 11" key="1">
    <citation type="submission" date="2019-05" db="EMBL/GenBank/DDBJ databases">
        <title>Emergence of the Ug99 lineage of the wheat stem rust pathogen through somatic hybridization.</title>
        <authorList>
            <person name="Li F."/>
            <person name="Upadhyaya N.M."/>
            <person name="Sperschneider J."/>
            <person name="Matny O."/>
            <person name="Nguyen-Phuc H."/>
            <person name="Mago R."/>
            <person name="Raley C."/>
            <person name="Miller M.E."/>
            <person name="Silverstein K.A.T."/>
            <person name="Henningsen E."/>
            <person name="Hirsch C.D."/>
            <person name="Visser B."/>
            <person name="Pretorius Z.A."/>
            <person name="Steffenson B.J."/>
            <person name="Schwessinger B."/>
            <person name="Dodds P.N."/>
            <person name="Figueroa M."/>
        </authorList>
    </citation>
    <scope>NUCLEOTIDE SEQUENCE [LARGE SCALE GENOMIC DNA]</scope>
    <source>
        <strain evidence="8">21-0</strain>
        <strain evidence="9 11">Ug99</strain>
    </source>
</reference>
<gene>
    <name evidence="8" type="ORF">PGT21_016238</name>
    <name evidence="9" type="ORF">PGTUg99_015974</name>
</gene>
<organism evidence="9 11">
    <name type="scientific">Puccinia graminis f. sp. tritici</name>
    <dbReference type="NCBI Taxonomy" id="56615"/>
    <lineage>
        <taxon>Eukaryota</taxon>
        <taxon>Fungi</taxon>
        <taxon>Dikarya</taxon>
        <taxon>Basidiomycota</taxon>
        <taxon>Pucciniomycotina</taxon>
        <taxon>Pucciniomycetes</taxon>
        <taxon>Pucciniales</taxon>
        <taxon>Pucciniaceae</taxon>
        <taxon>Puccinia</taxon>
    </lineage>
</organism>
<dbReference type="Gene3D" id="6.10.110.10">
    <property type="match status" value="1"/>
</dbReference>
<accession>A0A5B0S0E8</accession>
<dbReference type="PANTHER" id="PTHR16932">
    <property type="entry name" value="INTERFERON ALPHA-INDUCIBLE PROTEIN 27"/>
    <property type="match status" value="1"/>
</dbReference>
<dbReference type="AlphaFoldDB" id="A0A5B0S0E8"/>
<feature type="transmembrane region" description="Helical" evidence="7">
    <location>
        <begin position="296"/>
        <end position="318"/>
    </location>
</feature>
<dbReference type="OrthoDB" id="10306296at2759"/>
<evidence type="ECO:0000256" key="6">
    <source>
        <dbReference type="SAM" id="MobiDB-lite"/>
    </source>
</evidence>
<feature type="compositionally biased region" description="Polar residues" evidence="6">
    <location>
        <begin position="329"/>
        <end position="363"/>
    </location>
</feature>
<comment type="similarity">
    <text evidence="2">Belongs to the IFI6/IFI27 family.</text>
</comment>
<feature type="transmembrane region" description="Helical" evidence="7">
    <location>
        <begin position="99"/>
        <end position="124"/>
    </location>
</feature>
<dbReference type="EMBL" id="VDEP01000108">
    <property type="protein sequence ID" value="KAA1130523.1"/>
    <property type="molecule type" value="Genomic_DNA"/>
</dbReference>